<gene>
    <name evidence="1" type="ORF">S12H4_61947</name>
</gene>
<feature type="non-terminal residue" evidence="1">
    <location>
        <position position="50"/>
    </location>
</feature>
<protein>
    <submittedName>
        <fullName evidence="1">Uncharacterized protein</fullName>
    </submittedName>
</protein>
<dbReference type="EMBL" id="BARW01041319">
    <property type="protein sequence ID" value="GAJ23747.1"/>
    <property type="molecule type" value="Genomic_DNA"/>
</dbReference>
<evidence type="ECO:0000313" key="1">
    <source>
        <dbReference type="EMBL" id="GAJ23747.1"/>
    </source>
</evidence>
<name>X1VSL2_9ZZZZ</name>
<dbReference type="AlphaFoldDB" id="X1VSL2"/>
<reference evidence="1" key="1">
    <citation type="journal article" date="2014" name="Front. Microbiol.">
        <title>High frequency of phylogenetically diverse reductive dehalogenase-homologous genes in deep subseafloor sedimentary metagenomes.</title>
        <authorList>
            <person name="Kawai M."/>
            <person name="Futagami T."/>
            <person name="Toyoda A."/>
            <person name="Takaki Y."/>
            <person name="Nishi S."/>
            <person name="Hori S."/>
            <person name="Arai W."/>
            <person name="Tsubouchi T."/>
            <person name="Morono Y."/>
            <person name="Uchiyama I."/>
            <person name="Ito T."/>
            <person name="Fujiyama A."/>
            <person name="Inagaki F."/>
            <person name="Takami H."/>
        </authorList>
    </citation>
    <scope>NUCLEOTIDE SEQUENCE</scope>
    <source>
        <strain evidence="1">Expedition CK06-06</strain>
    </source>
</reference>
<proteinExistence type="predicted"/>
<organism evidence="1">
    <name type="scientific">marine sediment metagenome</name>
    <dbReference type="NCBI Taxonomy" id="412755"/>
    <lineage>
        <taxon>unclassified sequences</taxon>
        <taxon>metagenomes</taxon>
        <taxon>ecological metagenomes</taxon>
    </lineage>
</organism>
<sequence>MIFISAYIYAANWAYVQTIGSINFLSSIYFINNDTGYACGQGVSTSAEII</sequence>
<comment type="caution">
    <text evidence="1">The sequence shown here is derived from an EMBL/GenBank/DDBJ whole genome shotgun (WGS) entry which is preliminary data.</text>
</comment>
<accession>X1VSL2</accession>